<comment type="caution">
    <text evidence="1">The sequence shown here is derived from an EMBL/GenBank/DDBJ whole genome shotgun (WGS) entry which is preliminary data.</text>
</comment>
<gene>
    <name evidence="1" type="ORF">TMPK1_27010</name>
</gene>
<sequence>MRFVLPGVLVLTDTDNDPAPVVFDSPHSGNDYPADFLPDVPIETLRSAEDAHVDALFGTAPAHGAALLAACFPRSYVDANRAEDDLDPLLVEPAFTGRLKPTEKSRVGMGLIRRVAKPGQPLYKRRLGAVEVERRLSNYWRPYHDALGRVIEARARSFGAVWFVDCHSMPSAGPAGATWERPDFVLGDRDGTSCDPAFRDLLRVALTDMGYSVRVNDPYKGVELVSRWGRPRYGFHALQLEINRRLYMDERTLERSNGYARLSADLDRLMQLICAWSRDQLLAAAAD</sequence>
<evidence type="ECO:0000313" key="1">
    <source>
        <dbReference type="EMBL" id="GIL40464.1"/>
    </source>
</evidence>
<keyword evidence="2" id="KW-1185">Reference proteome</keyword>
<protein>
    <submittedName>
        <fullName evidence="1">Hydrolase</fullName>
    </submittedName>
</protein>
<dbReference type="AlphaFoldDB" id="A0A8S8XCQ2"/>
<dbReference type="Proteomes" id="UP000681075">
    <property type="component" value="Unassembled WGS sequence"/>
</dbReference>
<accession>A0A8S8XCQ2</accession>
<dbReference type="RefSeq" id="WP_420243563.1">
    <property type="nucleotide sequence ID" value="NZ_BOPV01000001.1"/>
</dbReference>
<dbReference type="SUPFAM" id="SSF53187">
    <property type="entry name" value="Zn-dependent exopeptidases"/>
    <property type="match status" value="1"/>
</dbReference>
<dbReference type="GO" id="GO:0016787">
    <property type="term" value="F:hydrolase activity"/>
    <property type="evidence" value="ECO:0007669"/>
    <property type="project" value="UniProtKB-KW"/>
</dbReference>
<dbReference type="InterPro" id="IPR007709">
    <property type="entry name" value="N-FG_amidohydro"/>
</dbReference>
<name>A0A8S8XCQ2_9PROT</name>
<keyword evidence="1" id="KW-0378">Hydrolase</keyword>
<organism evidence="1 2">
    <name type="scientific">Roseiterribacter gracilis</name>
    <dbReference type="NCBI Taxonomy" id="2812848"/>
    <lineage>
        <taxon>Bacteria</taxon>
        <taxon>Pseudomonadati</taxon>
        <taxon>Pseudomonadota</taxon>
        <taxon>Alphaproteobacteria</taxon>
        <taxon>Rhodospirillales</taxon>
        <taxon>Roseiterribacteraceae</taxon>
        <taxon>Roseiterribacter</taxon>
    </lineage>
</organism>
<proteinExistence type="predicted"/>
<reference evidence="1" key="1">
    <citation type="submission" date="2021-02" db="EMBL/GenBank/DDBJ databases">
        <title>Genome sequence of Rhodospirillales sp. strain TMPK1 isolated from soil.</title>
        <authorList>
            <person name="Nakai R."/>
            <person name="Kusada H."/>
            <person name="Tamaki H."/>
        </authorList>
    </citation>
    <scope>NUCLEOTIDE SEQUENCE</scope>
    <source>
        <strain evidence="1">TMPK1</strain>
    </source>
</reference>
<evidence type="ECO:0000313" key="2">
    <source>
        <dbReference type="Proteomes" id="UP000681075"/>
    </source>
</evidence>
<dbReference type="Gene3D" id="3.40.630.40">
    <property type="entry name" value="Zn-dependent exopeptidases"/>
    <property type="match status" value="1"/>
</dbReference>
<dbReference type="Pfam" id="PF05013">
    <property type="entry name" value="FGase"/>
    <property type="match status" value="1"/>
</dbReference>
<dbReference type="EMBL" id="BOPV01000001">
    <property type="protein sequence ID" value="GIL40464.1"/>
    <property type="molecule type" value="Genomic_DNA"/>
</dbReference>